<evidence type="ECO:0000256" key="14">
    <source>
        <dbReference type="ARBA" id="ARBA00047372"/>
    </source>
</evidence>
<dbReference type="SFLD" id="SFLDG01082">
    <property type="entry name" value="B12-binding_domain_containing"/>
    <property type="match status" value="1"/>
</dbReference>
<dbReference type="GO" id="GO:0046872">
    <property type="term" value="F:metal ion binding"/>
    <property type="evidence" value="ECO:0007669"/>
    <property type="project" value="UniProtKB-KW"/>
</dbReference>
<dbReference type="Pfam" id="PF16199">
    <property type="entry name" value="Radical_SAM_C"/>
    <property type="match status" value="1"/>
</dbReference>
<dbReference type="Pfam" id="PF23613">
    <property type="entry name" value="ELP3_N"/>
    <property type="match status" value="1"/>
</dbReference>
<feature type="domain" description="Radical SAM core" evidence="17">
    <location>
        <begin position="68"/>
        <end position="346"/>
    </location>
</feature>
<evidence type="ECO:0000256" key="6">
    <source>
        <dbReference type="ARBA" id="ARBA00022691"/>
    </source>
</evidence>
<dbReference type="EMBL" id="MIYU01000017">
    <property type="protein sequence ID" value="OIR15176.1"/>
    <property type="molecule type" value="Genomic_DNA"/>
</dbReference>
<protein>
    <recommendedName>
        <fullName evidence="13">tRNA carboxymethyluridine synthase</fullName>
        <ecNumber evidence="13">2.3.1.311</ecNumber>
    </recommendedName>
</protein>
<evidence type="ECO:0000256" key="9">
    <source>
        <dbReference type="ARBA" id="ARBA00022884"/>
    </source>
</evidence>
<evidence type="ECO:0000256" key="5">
    <source>
        <dbReference type="ARBA" id="ARBA00022679"/>
    </source>
</evidence>
<comment type="cofactor">
    <cofactor evidence="15">
        <name>[4Fe-4S] cluster</name>
        <dbReference type="ChEBI" id="CHEBI:49883"/>
    </cofactor>
    <text evidence="15">Binds 1 [4Fe-4S] cluster. The cluster is coordinated with 3 cysteines and an exchangeable S-adenosyl-L-methionine.</text>
</comment>
<dbReference type="InterPro" id="IPR056591">
    <property type="entry name" value="ELP3-like_N"/>
</dbReference>
<dbReference type="InterPro" id="IPR006638">
    <property type="entry name" value="Elp3/MiaA/NifB-like_rSAM"/>
</dbReference>
<dbReference type="AlphaFoldDB" id="A0A1J5TG71"/>
<dbReference type="InterPro" id="IPR039661">
    <property type="entry name" value="ELP3"/>
</dbReference>
<dbReference type="GO" id="GO:0005737">
    <property type="term" value="C:cytoplasm"/>
    <property type="evidence" value="ECO:0007669"/>
    <property type="project" value="TreeGrafter"/>
</dbReference>
<feature type="binding site" evidence="15">
    <location>
        <position position="88"/>
    </location>
    <ligand>
        <name>[4Fe-4S] cluster</name>
        <dbReference type="ChEBI" id="CHEBI:49883"/>
        <note>4Fe-4S-S-AdoMet</note>
    </ligand>
</feature>
<evidence type="ECO:0000313" key="19">
    <source>
        <dbReference type="Proteomes" id="UP000183815"/>
    </source>
</evidence>
<dbReference type="GO" id="GO:0002926">
    <property type="term" value="P:tRNA wobble base 5-methoxycarbonylmethyl-2-thiouridinylation"/>
    <property type="evidence" value="ECO:0007669"/>
    <property type="project" value="TreeGrafter"/>
</dbReference>
<dbReference type="SMART" id="SM00729">
    <property type="entry name" value="Elp3"/>
    <property type="match status" value="1"/>
</dbReference>
<dbReference type="SUPFAM" id="SSF102114">
    <property type="entry name" value="Radical SAM enzymes"/>
    <property type="match status" value="1"/>
</dbReference>
<dbReference type="Proteomes" id="UP000183815">
    <property type="component" value="Unassembled WGS sequence"/>
</dbReference>
<comment type="similarity">
    <text evidence="2">Belongs to the ELP3 family.</text>
</comment>
<evidence type="ECO:0000256" key="1">
    <source>
        <dbReference type="ARBA" id="ARBA00005217"/>
    </source>
</evidence>
<keyword evidence="11 15" id="KW-0411">Iron-sulfur</keyword>
<evidence type="ECO:0000256" key="13">
    <source>
        <dbReference type="ARBA" id="ARBA00044771"/>
    </source>
</evidence>
<dbReference type="Gene3D" id="3.20.20.70">
    <property type="entry name" value="Aldolase class I"/>
    <property type="match status" value="1"/>
</dbReference>
<dbReference type="PIRSF" id="PIRSF005669">
    <property type="entry name" value="Hist_AcTrfase_ELP3"/>
    <property type="match status" value="1"/>
</dbReference>
<comment type="catalytic activity">
    <reaction evidence="14">
        <text>uridine(34) in tRNA + acetyl-CoA + S-adenosyl-L-methionine + H2O = 5-(carboxymethyl)uridine(34) in tRNA + 5'-deoxyadenosine + L-methionine + CoA + 2 H(+)</text>
        <dbReference type="Rhea" id="RHEA:61020"/>
        <dbReference type="Rhea" id="RHEA-COMP:10407"/>
        <dbReference type="Rhea" id="RHEA-COMP:11727"/>
        <dbReference type="ChEBI" id="CHEBI:15377"/>
        <dbReference type="ChEBI" id="CHEBI:15378"/>
        <dbReference type="ChEBI" id="CHEBI:17319"/>
        <dbReference type="ChEBI" id="CHEBI:57287"/>
        <dbReference type="ChEBI" id="CHEBI:57288"/>
        <dbReference type="ChEBI" id="CHEBI:57844"/>
        <dbReference type="ChEBI" id="CHEBI:59789"/>
        <dbReference type="ChEBI" id="CHEBI:65315"/>
        <dbReference type="ChEBI" id="CHEBI:74882"/>
        <dbReference type="EC" id="2.3.1.311"/>
    </reaction>
    <physiologicalReaction direction="left-to-right" evidence="14">
        <dbReference type="Rhea" id="RHEA:61021"/>
    </physiologicalReaction>
</comment>
<sequence>MNIAQLTANRILDKKPRDRGTLQKIKLQVAKELRAKVVPKNNEIIPFIDPQQEPELAKLLRVKPMRTSAGVAPVAVMTSPAPCPHGTCTFCPGGPTNDSPQSYTGFEPAARRGRRHDYNPESQVRARLEQYKRNGHPTDKVELIVMGGTFTSRSLDYQENFIHGMFRALNNKESDNTNQYLLENANSNHRCVALTMETRPTECNEFSVFQMRKAGATRVEIGVQCLTDSVLDKMNRQQKVTDVINATRYLKEAGLKVVYHMMPGLPGMTPETDVRDFERLFSDPDFQPDMLKMYPTLLVKGSPLSKNPGNFVPYDTNTAAKVVADFKERTPPYVRIQRIQRDIPKNQIIDGVMNSNLRQYARREMKERGTKCLCINCRELWRKYMDPSDAELKEISYSASGGEEKFISFEVGDKLLGYLRLRLDEKATVRELKVTGQAAEIGKIGTGVQHMGLGSKLMQIAEEHASEYSSIRVTHGAGTMGYYEKLGYHLDDYYMVKNI</sequence>
<dbReference type="PROSITE" id="PS51186">
    <property type="entry name" value="GNAT"/>
    <property type="match status" value="1"/>
</dbReference>
<dbReference type="InterPro" id="IPR000182">
    <property type="entry name" value="GNAT_dom"/>
</dbReference>
<dbReference type="GO" id="GO:0000049">
    <property type="term" value="F:tRNA binding"/>
    <property type="evidence" value="ECO:0007669"/>
    <property type="project" value="UniProtKB-KW"/>
</dbReference>
<keyword evidence="6" id="KW-0949">S-adenosyl-L-methionine</keyword>
<gene>
    <name evidence="18" type="ORF">BEU04_02310</name>
</gene>
<dbReference type="CDD" id="cd04301">
    <property type="entry name" value="NAT_SF"/>
    <property type="match status" value="1"/>
</dbReference>
<dbReference type="EC" id="2.3.1.311" evidence="13"/>
<evidence type="ECO:0000259" key="16">
    <source>
        <dbReference type="PROSITE" id="PS51186"/>
    </source>
</evidence>
<keyword evidence="8 15" id="KW-0479">Metal-binding</keyword>
<evidence type="ECO:0000256" key="11">
    <source>
        <dbReference type="ARBA" id="ARBA00023014"/>
    </source>
</evidence>
<evidence type="ECO:0000313" key="18">
    <source>
        <dbReference type="EMBL" id="OIR15176.1"/>
    </source>
</evidence>
<keyword evidence="4" id="KW-0820">tRNA-binding</keyword>
<dbReference type="NCBIfam" id="TIGR01211">
    <property type="entry name" value="ELP3"/>
    <property type="match status" value="1"/>
</dbReference>
<dbReference type="InterPro" id="IPR016181">
    <property type="entry name" value="Acyl_CoA_acyltransferase"/>
</dbReference>
<keyword evidence="9" id="KW-0694">RNA-binding</keyword>
<organism evidence="18 19">
    <name type="scientific">Marine Group III euryarchaeote CG-Bathy1</name>
    <dbReference type="NCBI Taxonomy" id="1889001"/>
    <lineage>
        <taxon>Archaea</taxon>
        <taxon>Methanobacteriati</taxon>
        <taxon>Thermoplasmatota</taxon>
        <taxon>Thermoplasmata</taxon>
        <taxon>Candidatus Thermoprofundales</taxon>
    </lineage>
</organism>
<dbReference type="PROSITE" id="PS51918">
    <property type="entry name" value="RADICAL_SAM"/>
    <property type="match status" value="1"/>
</dbReference>
<dbReference type="CDD" id="cd01335">
    <property type="entry name" value="Radical_SAM"/>
    <property type="match status" value="1"/>
</dbReference>
<dbReference type="GO" id="GO:0051539">
    <property type="term" value="F:4 iron, 4 sulfur cluster binding"/>
    <property type="evidence" value="ECO:0007669"/>
    <property type="project" value="UniProtKB-KW"/>
</dbReference>
<dbReference type="Pfam" id="PF00583">
    <property type="entry name" value="Acetyltransf_1"/>
    <property type="match status" value="1"/>
</dbReference>
<evidence type="ECO:0000256" key="15">
    <source>
        <dbReference type="PIRSR" id="PIRSR005669-1"/>
    </source>
</evidence>
<feature type="binding site" evidence="15">
    <location>
        <position position="83"/>
    </location>
    <ligand>
        <name>[4Fe-4S] cluster</name>
        <dbReference type="ChEBI" id="CHEBI:49883"/>
        <note>4Fe-4S-S-AdoMet</note>
    </ligand>
</feature>
<proteinExistence type="inferred from homology"/>
<dbReference type="InterPro" id="IPR058240">
    <property type="entry name" value="rSAM_sf"/>
</dbReference>
<evidence type="ECO:0000256" key="7">
    <source>
        <dbReference type="ARBA" id="ARBA00022694"/>
    </source>
</evidence>
<comment type="pathway">
    <text evidence="1">tRNA modification.</text>
</comment>
<keyword evidence="3" id="KW-0004">4Fe-4S</keyword>
<dbReference type="InterPro" id="IPR007197">
    <property type="entry name" value="rSAM"/>
</dbReference>
<keyword evidence="12" id="KW-0012">Acyltransferase</keyword>
<evidence type="ECO:0000256" key="10">
    <source>
        <dbReference type="ARBA" id="ARBA00023004"/>
    </source>
</evidence>
<evidence type="ECO:0000256" key="3">
    <source>
        <dbReference type="ARBA" id="ARBA00022485"/>
    </source>
</evidence>
<evidence type="ECO:0000256" key="4">
    <source>
        <dbReference type="ARBA" id="ARBA00022555"/>
    </source>
</evidence>
<reference evidence="18 19" key="1">
    <citation type="submission" date="2016-08" db="EMBL/GenBank/DDBJ databases">
        <title>New Insights into Marine Group III Euryarchaeota, from dark to light.</title>
        <authorList>
            <person name="Haro-Moreno J.M."/>
            <person name="Rodriguez-Valera F."/>
            <person name="Lopez-Garcia P."/>
            <person name="Moreira D."/>
            <person name="Martin-Cuadrado A.B."/>
        </authorList>
    </citation>
    <scope>NUCLEOTIDE SEQUENCE [LARGE SCALE GENOMIC DNA]</scope>
    <source>
        <strain evidence="18">CG-Bathy1</strain>
    </source>
</reference>
<dbReference type="InterPro" id="IPR032432">
    <property type="entry name" value="Radical_SAM_C"/>
</dbReference>
<keyword evidence="7" id="KW-0819">tRNA processing</keyword>
<dbReference type="SFLD" id="SFLDS00029">
    <property type="entry name" value="Radical_SAM"/>
    <property type="match status" value="2"/>
</dbReference>
<dbReference type="InterPro" id="IPR034687">
    <property type="entry name" value="ELP3-like"/>
</dbReference>
<name>A0A1J5TG71_9ARCH</name>
<accession>A0A1J5TG71</accession>
<dbReference type="SFLD" id="SFLDG01086">
    <property type="entry name" value="elongater_protein-like"/>
    <property type="match status" value="1"/>
</dbReference>
<dbReference type="SUPFAM" id="SSF55729">
    <property type="entry name" value="Acyl-CoA N-acyltransferases (Nat)"/>
    <property type="match status" value="1"/>
</dbReference>
<evidence type="ECO:0000256" key="8">
    <source>
        <dbReference type="ARBA" id="ARBA00022723"/>
    </source>
</evidence>
<evidence type="ECO:0000256" key="2">
    <source>
        <dbReference type="ARBA" id="ARBA00005494"/>
    </source>
</evidence>
<evidence type="ECO:0000256" key="12">
    <source>
        <dbReference type="ARBA" id="ARBA00023315"/>
    </source>
</evidence>
<dbReference type="Pfam" id="PF04055">
    <property type="entry name" value="Radical_SAM"/>
    <property type="match status" value="1"/>
</dbReference>
<keyword evidence="5" id="KW-0808">Transferase</keyword>
<comment type="caution">
    <text evidence="18">The sequence shown here is derived from an EMBL/GenBank/DDBJ whole genome shotgun (WGS) entry which is preliminary data.</text>
</comment>
<keyword evidence="10 15" id="KW-0408">Iron</keyword>
<dbReference type="Gene3D" id="3.40.630.30">
    <property type="match status" value="1"/>
</dbReference>
<feature type="domain" description="N-acetyltransferase" evidence="16">
    <location>
        <begin position="360"/>
        <end position="499"/>
    </location>
</feature>
<dbReference type="GO" id="GO:0106261">
    <property type="term" value="F:tRNA uridine(34) acetyltransferase activity"/>
    <property type="evidence" value="ECO:0007669"/>
    <property type="project" value="UniProtKB-EC"/>
</dbReference>
<dbReference type="PANTHER" id="PTHR11135:SF7">
    <property type="entry name" value="TRNA URIDINE(34) ACETYLTRANSFERASE"/>
    <property type="match status" value="1"/>
</dbReference>
<feature type="binding site" evidence="15">
    <location>
        <position position="91"/>
    </location>
    <ligand>
        <name>[4Fe-4S] cluster</name>
        <dbReference type="ChEBI" id="CHEBI:49883"/>
        <note>4Fe-4S-S-AdoMet</note>
    </ligand>
</feature>
<evidence type="ECO:0000259" key="17">
    <source>
        <dbReference type="PROSITE" id="PS51918"/>
    </source>
</evidence>
<dbReference type="InterPro" id="IPR013785">
    <property type="entry name" value="Aldolase_TIM"/>
</dbReference>
<dbReference type="PANTHER" id="PTHR11135">
    <property type="entry name" value="HISTONE ACETYLTRANSFERASE-RELATED"/>
    <property type="match status" value="1"/>
</dbReference>